<organism evidence="2 3">
    <name type="scientific">Candidatus Methanofastidiosum methylothiophilum</name>
    <dbReference type="NCBI Taxonomy" id="1705564"/>
    <lineage>
        <taxon>Archaea</taxon>
        <taxon>Methanobacteriati</taxon>
        <taxon>Methanobacteriota</taxon>
        <taxon>Stenosarchaea group</taxon>
        <taxon>Candidatus Methanofastidiosia</taxon>
        <taxon>Candidatus Methanofastidiosales</taxon>
        <taxon>Candidatus Methanofastidiosaceae</taxon>
        <taxon>Candidatus Methanofastidiosum</taxon>
    </lineage>
</organism>
<reference evidence="2 3" key="1">
    <citation type="journal article" date="2016" name="ISME J.">
        <title>Chasing the elusive Euryarchaeota class WSA2: genomes reveal a uniquely fastidious methyl-reducing methanogen.</title>
        <authorList>
            <person name="Nobu M.K."/>
            <person name="Narihiro T."/>
            <person name="Kuroda K."/>
            <person name="Mei R."/>
            <person name="Liu W.T."/>
        </authorList>
    </citation>
    <scope>NUCLEOTIDE SEQUENCE [LARGE SCALE GENOMIC DNA]</scope>
    <source>
        <strain evidence="2">U1lsi0528_Bin055</strain>
    </source>
</reference>
<evidence type="ECO:0000259" key="1">
    <source>
        <dbReference type="Pfam" id="PF14088"/>
    </source>
</evidence>
<name>A0A150ISH9_9EURY</name>
<dbReference type="Pfam" id="PF14088">
    <property type="entry name" value="DUF4268"/>
    <property type="match status" value="1"/>
</dbReference>
<dbReference type="AlphaFoldDB" id="A0A150ISH9"/>
<dbReference type="InterPro" id="IPR025364">
    <property type="entry name" value="DUF4268"/>
</dbReference>
<sequence>MLGTLKKVDLRSIWKNEEYDFSRWLAKTENLQLLSDEIGIQLIPKDTEAAVGRYSVDLLAIEDGTDKIAVIENQLEITDHDHLGKLITYGAGLNATYLIWIVAEIRDEHLNAVEWINENTDGDLNFFLIKLELWQIDDSKPSPKFTTYSKPNDFAKNIKQSNSGEITGAKAKQLEFWMAFQEYINENKIMLKTQKPLPQHWTNISIGTSNAHCAFSLNTQSNEIVCELYIDNNKELFSWLYERKEEIEKELGFNLDWRELPEKKASRIIVKTKGTLENTSDYEKYFQWLIDNGIKFKKVFGKVIKNFG</sequence>
<evidence type="ECO:0000313" key="3">
    <source>
        <dbReference type="Proteomes" id="UP000075398"/>
    </source>
</evidence>
<comment type="caution">
    <text evidence="2">The sequence shown here is derived from an EMBL/GenBank/DDBJ whole genome shotgun (WGS) entry which is preliminary data.</text>
</comment>
<evidence type="ECO:0000313" key="2">
    <source>
        <dbReference type="EMBL" id="KYC47989.1"/>
    </source>
</evidence>
<feature type="domain" description="DUF4268" evidence="1">
    <location>
        <begin position="173"/>
        <end position="303"/>
    </location>
</feature>
<accession>A0A150ISH9</accession>
<dbReference type="InterPro" id="IPR011856">
    <property type="entry name" value="tRNA_endonuc-like_dom_sf"/>
</dbReference>
<proteinExistence type="predicted"/>
<protein>
    <recommendedName>
        <fullName evidence="1">DUF4268 domain-containing protein</fullName>
    </recommendedName>
</protein>
<gene>
    <name evidence="2" type="ORF">AMQ22_01905</name>
</gene>
<dbReference type="EMBL" id="LNGC01000139">
    <property type="protein sequence ID" value="KYC47989.1"/>
    <property type="molecule type" value="Genomic_DNA"/>
</dbReference>
<dbReference type="GO" id="GO:0003676">
    <property type="term" value="F:nucleic acid binding"/>
    <property type="evidence" value="ECO:0007669"/>
    <property type="project" value="InterPro"/>
</dbReference>
<dbReference type="PATRIC" id="fig|1705409.3.peg.2020"/>
<dbReference type="Proteomes" id="UP000075398">
    <property type="component" value="Unassembled WGS sequence"/>
</dbReference>
<dbReference type="Gene3D" id="3.40.1350.10">
    <property type="match status" value="1"/>
</dbReference>